<dbReference type="InterPro" id="IPR050274">
    <property type="entry name" value="Nuclear_hormone_rcpt_NR2"/>
</dbReference>
<feature type="region of interest" description="Disordered" evidence="10">
    <location>
        <begin position="860"/>
        <end position="889"/>
    </location>
</feature>
<feature type="compositionally biased region" description="Polar residues" evidence="10">
    <location>
        <begin position="1429"/>
        <end position="1438"/>
    </location>
</feature>
<dbReference type="SUPFAM" id="SSF48508">
    <property type="entry name" value="Nuclear receptor ligand-binding domain"/>
    <property type="match status" value="1"/>
</dbReference>
<evidence type="ECO:0000259" key="11">
    <source>
        <dbReference type="PROSITE" id="PS51030"/>
    </source>
</evidence>
<dbReference type="GO" id="GO:0008270">
    <property type="term" value="F:zinc ion binding"/>
    <property type="evidence" value="ECO:0007669"/>
    <property type="project" value="UniProtKB-KW"/>
</dbReference>
<keyword evidence="13" id="KW-1185">Reference proteome</keyword>
<comment type="subcellular location">
    <subcellularLocation>
        <location evidence="1">Nucleus</location>
    </subcellularLocation>
</comment>
<evidence type="ECO:0000256" key="8">
    <source>
        <dbReference type="ARBA" id="ARBA00023170"/>
    </source>
</evidence>
<evidence type="ECO:0000256" key="5">
    <source>
        <dbReference type="ARBA" id="ARBA00023015"/>
    </source>
</evidence>
<reference evidence="12 13" key="1">
    <citation type="journal article" date="2019" name="Gigascience">
        <title>Whole-genome sequence of the oriental lung fluke Paragonimus westermani.</title>
        <authorList>
            <person name="Oey H."/>
            <person name="Zakrzewski M."/>
            <person name="Narain K."/>
            <person name="Devi K.R."/>
            <person name="Agatsuma T."/>
            <person name="Nawaratna S."/>
            <person name="Gobert G.N."/>
            <person name="Jones M.K."/>
            <person name="Ragan M.A."/>
            <person name="McManus D.P."/>
            <person name="Krause L."/>
        </authorList>
    </citation>
    <scope>NUCLEOTIDE SEQUENCE [LARGE SCALE GENOMIC DNA]</scope>
    <source>
        <strain evidence="12 13">IND2009</strain>
    </source>
</reference>
<dbReference type="EMBL" id="QNGE01000921">
    <property type="protein sequence ID" value="KAA3678896.1"/>
    <property type="molecule type" value="Genomic_DNA"/>
</dbReference>
<feature type="region of interest" description="Disordered" evidence="10">
    <location>
        <begin position="355"/>
        <end position="376"/>
    </location>
</feature>
<organism evidence="12 13">
    <name type="scientific">Paragonimus westermani</name>
    <dbReference type="NCBI Taxonomy" id="34504"/>
    <lineage>
        <taxon>Eukaryota</taxon>
        <taxon>Metazoa</taxon>
        <taxon>Spiralia</taxon>
        <taxon>Lophotrochozoa</taxon>
        <taxon>Platyhelminthes</taxon>
        <taxon>Trematoda</taxon>
        <taxon>Digenea</taxon>
        <taxon>Plagiorchiida</taxon>
        <taxon>Troglotremata</taxon>
        <taxon>Troglotrematidae</taxon>
        <taxon>Paragonimus</taxon>
    </lineage>
</organism>
<evidence type="ECO:0000256" key="7">
    <source>
        <dbReference type="ARBA" id="ARBA00023163"/>
    </source>
</evidence>
<evidence type="ECO:0000313" key="13">
    <source>
        <dbReference type="Proteomes" id="UP000324629"/>
    </source>
</evidence>
<comment type="caution">
    <text evidence="12">The sequence shown here is derived from an EMBL/GenBank/DDBJ whole genome shotgun (WGS) entry which is preliminary data.</text>
</comment>
<dbReference type="InterPro" id="IPR035500">
    <property type="entry name" value="NHR-like_dom_sf"/>
</dbReference>
<evidence type="ECO:0000256" key="9">
    <source>
        <dbReference type="ARBA" id="ARBA00023242"/>
    </source>
</evidence>
<feature type="compositionally biased region" description="Pro residues" evidence="10">
    <location>
        <begin position="995"/>
        <end position="1007"/>
    </location>
</feature>
<evidence type="ECO:0000256" key="1">
    <source>
        <dbReference type="ARBA" id="ARBA00004123"/>
    </source>
</evidence>
<dbReference type="PANTHER" id="PTHR24083">
    <property type="entry name" value="NUCLEAR HORMONE RECEPTOR"/>
    <property type="match status" value="1"/>
</dbReference>
<evidence type="ECO:0000256" key="2">
    <source>
        <dbReference type="ARBA" id="ARBA00022723"/>
    </source>
</evidence>
<feature type="compositionally biased region" description="Polar residues" evidence="10">
    <location>
        <begin position="604"/>
        <end position="619"/>
    </location>
</feature>
<feature type="compositionally biased region" description="Polar residues" evidence="10">
    <location>
        <begin position="634"/>
        <end position="643"/>
    </location>
</feature>
<dbReference type="InterPro" id="IPR001628">
    <property type="entry name" value="Znf_hrmn_rcpt"/>
</dbReference>
<feature type="compositionally biased region" description="Low complexity" evidence="10">
    <location>
        <begin position="980"/>
        <end position="994"/>
    </location>
</feature>
<evidence type="ECO:0000256" key="3">
    <source>
        <dbReference type="ARBA" id="ARBA00022771"/>
    </source>
</evidence>
<keyword evidence="9" id="KW-0539">Nucleus</keyword>
<dbReference type="Proteomes" id="UP000324629">
    <property type="component" value="Unassembled WGS sequence"/>
</dbReference>
<dbReference type="PROSITE" id="PS51030">
    <property type="entry name" value="NUCLEAR_REC_DBD_2"/>
    <property type="match status" value="1"/>
</dbReference>
<dbReference type="GO" id="GO:0043565">
    <property type="term" value="F:sequence-specific DNA binding"/>
    <property type="evidence" value="ECO:0007669"/>
    <property type="project" value="InterPro"/>
</dbReference>
<feature type="compositionally biased region" description="Low complexity" evidence="10">
    <location>
        <begin position="1008"/>
        <end position="1023"/>
    </location>
</feature>
<keyword evidence="6" id="KW-0238">DNA-binding</keyword>
<keyword evidence="4" id="KW-0862">Zinc</keyword>
<keyword evidence="5" id="KW-0805">Transcription regulation</keyword>
<dbReference type="FunFam" id="3.30.50.10:FF:000006">
    <property type="entry name" value="Nuclear receptor subfamily 5 group A member"/>
    <property type="match status" value="1"/>
</dbReference>
<feature type="compositionally biased region" description="Polar residues" evidence="10">
    <location>
        <begin position="584"/>
        <end position="595"/>
    </location>
</feature>
<dbReference type="PROSITE" id="PS00031">
    <property type="entry name" value="NUCLEAR_REC_DBD_1"/>
    <property type="match status" value="1"/>
</dbReference>
<name>A0A5J4NTG4_9TREM</name>
<proteinExistence type="predicted"/>
<feature type="compositionally biased region" description="Polar residues" evidence="10">
    <location>
        <begin position="866"/>
        <end position="880"/>
    </location>
</feature>
<evidence type="ECO:0000256" key="10">
    <source>
        <dbReference type="SAM" id="MobiDB-lite"/>
    </source>
</evidence>
<dbReference type="SMART" id="SM00399">
    <property type="entry name" value="ZnF_C4"/>
    <property type="match status" value="1"/>
</dbReference>
<dbReference type="GO" id="GO:0005634">
    <property type="term" value="C:nucleus"/>
    <property type="evidence" value="ECO:0007669"/>
    <property type="project" value="UniProtKB-SubCell"/>
</dbReference>
<feature type="region of interest" description="Disordered" evidence="10">
    <location>
        <begin position="1409"/>
        <end position="1465"/>
    </location>
</feature>
<dbReference type="Gene3D" id="3.30.50.10">
    <property type="entry name" value="Erythroid Transcription Factor GATA-1, subunit A"/>
    <property type="match status" value="1"/>
</dbReference>
<feature type="region of interest" description="Disordered" evidence="10">
    <location>
        <begin position="972"/>
        <end position="1049"/>
    </location>
</feature>
<evidence type="ECO:0000256" key="4">
    <source>
        <dbReference type="ARBA" id="ARBA00022833"/>
    </source>
</evidence>
<feature type="compositionally biased region" description="Polar residues" evidence="10">
    <location>
        <begin position="1031"/>
        <end position="1040"/>
    </location>
</feature>
<feature type="compositionally biased region" description="Polar residues" evidence="10">
    <location>
        <begin position="525"/>
        <end position="552"/>
    </location>
</feature>
<feature type="region of interest" description="Disordered" evidence="10">
    <location>
        <begin position="518"/>
        <end position="643"/>
    </location>
</feature>
<sequence>MAHASKSLYQTYPFSRSGRASAPRPEAKKEPLSLDSNALLSILSGTSTVTQTRPASLVNGTGGLDMLTAGLDNVHTAIPNTVYLRQTLDSLTTPATVGKSLDPMTTNAAAALASARTSLLDNLQMVSAYQQLARLAANRKSTAPYPTSSILPVANSVNEPSQPASLSYDMLTQLSSSLSNYGNTHATTITSNTMPTSNTTGNNNLSTELIAQLLGGSYTSIIFSYSTIHEKTQPAVPETMQASLSCSDANRALSLQHLVKQLLDATSTQRPTALPVTLGEPSTSSGTNLHGNGQHNTFPGCGLLNTAASVVDGTNTGGSSLVASESLSHTLIPTTSAFLSVVPSTANISRSSSFIRPSSRISPTPGTLTTSTSQQNSNISCPFGPSSSMSCSSAIACVHSTSETSLVGMEPAGSPGTPLGSINGSSKYGTSGEGHAWESCRVCGDKASGRHYGVVSCEGCKGFFKRSIRGNVSYMCRSERNCLVNKAYRNRCQYCRLQKCLAVGMRSEAVQNERRPSNAFGLGFQSDTLSNDGATTSSPNNLNTEHSPSTRLCSMRPLSGSPQIQPAQTIKLETMTDGDGDPYSRSSSTEFGNQKHSPDDSQPLEETSPSNSAHTNGSRDTPHTGYPCERPATSIDSSLNHPDTSISTLPAVLFTESPGSKSSLQRDGRPCPSDIFPPSVIFTVSSSADEPQTSIMSNRLGVPTHDRALFDAPGLARTAELSQSLAELTKSLSSLVGTDIIEQLSVTGFVPPELPCQTCRMNCVAFSASFRKEPLRDLLTICRHYNVANALASCLMDNIVDKPSNSLKLLTDGISQNELASKDVLSQEQNLATIYTYWLMAAADSLTTTGQIQQIDRPAGVRTDNVPHSSVQHDLSSSPSVLGVGPTKPSALSVPNSDAFGTLMAMILGAQNNNNNITSTNNTISGATTPTVHIKNEHTVLAMPTSQTNLLASLTRSPAELTHPLSLLFATTSVGDDNNDSQNNASNPNSVGPTPSAPLPPPPPPPNKSTNLLNLLGRRLSGGDSPDPMSAESSQPNRPASTDAYGIPSDTELAHGRCLRLSSLSSLSSSKTNVHPVDESTEVIHMTRARKRKTRSDAFEDSQLSRRPRLDDDCESWRVEHDQAVTSAVPDEQCNRTPTIQIGDVPLTNEPVEVHSPVICPSKMNPVFELTSDFMQTSSWIRDPGDKSNLNGSILPGDWDRDSPESDGMTVPGVTGPSSRLLSSRNLHRQTDDKPLAIGLSSNSASSAVMELVEQLMNQFSKANISADEYTYLRCMIILSSGHLCLNLRDASLARQVVDLESRVIGEFAEFLTTRSPNPMEPGTRNSTKVVVQRGLILTQLLSTLRYLDPKDLEEAFFPNLLGSVSIAQVLTYLLESENPLLGNPSIVALLSPHLRSSVEPTKIHSPLEQTGMTSDAHPVTSEAACSGTDVSSPSLTAKQKLPKERPFHSIPCSSNSSDEDTVPSLSQGLLTCNHNTVAENIATSNGVVFSQVG</sequence>
<dbReference type="SUPFAM" id="SSF57716">
    <property type="entry name" value="Glucocorticoid receptor-like (DNA-binding domain)"/>
    <property type="match status" value="1"/>
</dbReference>
<dbReference type="Pfam" id="PF00105">
    <property type="entry name" value="zf-C4"/>
    <property type="match status" value="1"/>
</dbReference>
<feature type="domain" description="Nuclear receptor" evidence="11">
    <location>
        <begin position="437"/>
        <end position="512"/>
    </location>
</feature>
<dbReference type="PRINTS" id="PR00047">
    <property type="entry name" value="STROIDFINGER"/>
</dbReference>
<keyword evidence="8" id="KW-0675">Receptor</keyword>
<evidence type="ECO:0000313" key="12">
    <source>
        <dbReference type="EMBL" id="KAA3678896.1"/>
    </source>
</evidence>
<keyword evidence="3" id="KW-0863">Zinc-finger</keyword>
<dbReference type="Gene3D" id="1.10.565.10">
    <property type="entry name" value="Retinoid X Receptor"/>
    <property type="match status" value="1"/>
</dbReference>
<feature type="region of interest" description="Disordered" evidence="10">
    <location>
        <begin position="1066"/>
        <end position="1110"/>
    </location>
</feature>
<evidence type="ECO:0000256" key="6">
    <source>
        <dbReference type="ARBA" id="ARBA00023125"/>
    </source>
</evidence>
<feature type="region of interest" description="Disordered" evidence="10">
    <location>
        <begin position="1195"/>
        <end position="1225"/>
    </location>
</feature>
<gene>
    <name evidence="12" type="ORF">DEA37_0001479</name>
</gene>
<keyword evidence="2" id="KW-0479">Metal-binding</keyword>
<dbReference type="InterPro" id="IPR013088">
    <property type="entry name" value="Znf_NHR/GATA"/>
</dbReference>
<keyword evidence="7" id="KW-0804">Transcription</keyword>
<dbReference type="GO" id="GO:0003700">
    <property type="term" value="F:DNA-binding transcription factor activity"/>
    <property type="evidence" value="ECO:0007669"/>
    <property type="project" value="InterPro"/>
</dbReference>
<dbReference type="CDD" id="cd06916">
    <property type="entry name" value="NR_DBD_like"/>
    <property type="match status" value="1"/>
</dbReference>
<protein>
    <recommendedName>
        <fullName evidence="11">Nuclear receptor domain-containing protein</fullName>
    </recommendedName>
</protein>
<accession>A0A5J4NTG4</accession>